<evidence type="ECO:0000259" key="1">
    <source>
        <dbReference type="Pfam" id="PF23055"/>
    </source>
</evidence>
<dbReference type="HOGENOM" id="CLU_1527093_0_0_1"/>
<reference evidence="2" key="1">
    <citation type="journal article" date="2011" name="Proc. Natl. Acad. Sci. U.S.A.">
        <title>The genome of the fire ant Solenopsis invicta.</title>
        <authorList>
            <person name="Wurm Y."/>
            <person name="Wang J."/>
            <person name="Riba-Grognuz O."/>
            <person name="Corona M."/>
            <person name="Nygaard S."/>
            <person name="Hunt B.G."/>
            <person name="Ingram K.K."/>
            <person name="Falquet L."/>
            <person name="Nipitwattanaphon M."/>
            <person name="Gotzek D."/>
            <person name="Dijkstra M.B."/>
            <person name="Oettler J."/>
            <person name="Comtesse F."/>
            <person name="Shih C.J."/>
            <person name="Wu W.J."/>
            <person name="Yang C.C."/>
            <person name="Thomas J."/>
            <person name="Beaudoing E."/>
            <person name="Pradervand S."/>
            <person name="Flegel V."/>
            <person name="Cook E.D."/>
            <person name="Fabbretti R."/>
            <person name="Stockinger H."/>
            <person name="Long L."/>
            <person name="Farmerie W.G."/>
            <person name="Oakey J."/>
            <person name="Boomsma J.J."/>
            <person name="Pamilo P."/>
            <person name="Yi S.V."/>
            <person name="Heinze J."/>
            <person name="Goodisman M.A."/>
            <person name="Farinelli L."/>
            <person name="Harshman K."/>
            <person name="Hulo N."/>
            <person name="Cerutti L."/>
            <person name="Xenarios I."/>
            <person name="Shoemaker D."/>
            <person name="Keller L."/>
        </authorList>
    </citation>
    <scope>NUCLEOTIDE SEQUENCE [LARGE SCALE GENOMIC DNA]</scope>
</reference>
<feature type="non-terminal residue" evidence="2">
    <location>
        <position position="176"/>
    </location>
</feature>
<organism>
    <name type="scientific">Solenopsis invicta</name>
    <name type="common">Red imported fire ant</name>
    <name type="synonym">Solenopsis wagneri</name>
    <dbReference type="NCBI Taxonomy" id="13686"/>
    <lineage>
        <taxon>Eukaryota</taxon>
        <taxon>Metazoa</taxon>
        <taxon>Ecdysozoa</taxon>
        <taxon>Arthropoda</taxon>
        <taxon>Hexapoda</taxon>
        <taxon>Insecta</taxon>
        <taxon>Pterygota</taxon>
        <taxon>Neoptera</taxon>
        <taxon>Endopterygota</taxon>
        <taxon>Hymenoptera</taxon>
        <taxon>Apocrita</taxon>
        <taxon>Aculeata</taxon>
        <taxon>Formicoidea</taxon>
        <taxon>Formicidae</taxon>
        <taxon>Myrmicinae</taxon>
        <taxon>Solenopsis</taxon>
    </lineage>
</organism>
<gene>
    <name evidence="2" type="ORF">SINV_11888</name>
</gene>
<dbReference type="AlphaFoldDB" id="E9J4E7"/>
<protein>
    <recommendedName>
        <fullName evidence="1">DUF7041 domain-containing protein</fullName>
    </recommendedName>
</protein>
<name>E9J4E7_SOLIN</name>
<sequence>MVDSKFGYALTAIGPHYTAEIRDILLNPPEKCAYGILKSERIKRLSSSQEHKTRRSSTRKSATASHHNFCVIFVASPATLSVIRYCKRFGLSTHIQPRLVNGRFVGSGSGHRSYNYGSNACPVVAGRGNGAQWATNEDVLHQLLISSDPYLFTLRKEIPTNVLPLSEDAKTLLKDV</sequence>
<dbReference type="EMBL" id="GL768097">
    <property type="protein sequence ID" value="EFZ12309.1"/>
    <property type="molecule type" value="Genomic_DNA"/>
</dbReference>
<accession>E9J4E7</accession>
<evidence type="ECO:0000313" key="2">
    <source>
        <dbReference type="EMBL" id="EFZ12309.1"/>
    </source>
</evidence>
<dbReference type="Pfam" id="PF23055">
    <property type="entry name" value="DUF7041"/>
    <property type="match status" value="1"/>
</dbReference>
<dbReference type="InterPro" id="IPR055469">
    <property type="entry name" value="DUF7041"/>
</dbReference>
<proteinExistence type="predicted"/>
<feature type="domain" description="DUF7041" evidence="1">
    <location>
        <begin position="4"/>
        <end position="55"/>
    </location>
</feature>